<dbReference type="EC" id="2.7.1.-" evidence="5"/>
<dbReference type="GO" id="GO:0006388">
    <property type="term" value="P:tRNA splicing, via endonucleolytic cleavage and ligation"/>
    <property type="evidence" value="ECO:0007669"/>
    <property type="project" value="UniProtKB-UniRule"/>
</dbReference>
<comment type="similarity">
    <text evidence="1 5">Belongs to the KptA/TPT1 family.</text>
</comment>
<dbReference type="PANTHER" id="PTHR12684:SF2">
    <property type="entry name" value="TRNA 2'-PHOSPHOTRANSFERASE 1"/>
    <property type="match status" value="1"/>
</dbReference>
<dbReference type="GO" id="GO:0000215">
    <property type="term" value="F:tRNA 2'-phosphotransferase activity"/>
    <property type="evidence" value="ECO:0007669"/>
    <property type="project" value="TreeGrafter"/>
</dbReference>
<evidence type="ECO:0000256" key="2">
    <source>
        <dbReference type="ARBA" id="ARBA00022679"/>
    </source>
</evidence>
<dbReference type="Gene3D" id="1.10.10.970">
    <property type="entry name" value="RNA 2'-phosphotransferase, Tpt1/KptA family, N-terminal domain"/>
    <property type="match status" value="1"/>
</dbReference>
<dbReference type="SUPFAM" id="SSF56399">
    <property type="entry name" value="ADP-ribosylation"/>
    <property type="match status" value="1"/>
</dbReference>
<keyword evidence="7" id="KW-1185">Reference proteome</keyword>
<evidence type="ECO:0000313" key="6">
    <source>
        <dbReference type="EMBL" id="SMG20383.1"/>
    </source>
</evidence>
<sequence>MMDSEKISKYLSYILRHNPAAANLELDHQGWADLQELILNSDASYQLTKEKIMEVVATSDKKRFALSDDHSKIRANQGHSIKVDLKLEEAVPPELLYHGTATRFLANIEQEGLLPMKRHHVHLTRDVGIARQVGSRYGIPVILAIRSGEMHRQGIPFYRSQNGVWLTEKVTTEFIQIEQ</sequence>
<dbReference type="EMBL" id="FXAZ01000001">
    <property type="protein sequence ID" value="SMG20383.1"/>
    <property type="molecule type" value="Genomic_DNA"/>
</dbReference>
<dbReference type="InterPro" id="IPR022928">
    <property type="entry name" value="RNA_2'-PTrans_KptA"/>
</dbReference>
<gene>
    <name evidence="5" type="primary">kptA</name>
    <name evidence="6" type="ORF">SAMN06295960_1024</name>
</gene>
<keyword evidence="2 5" id="KW-0808">Transferase</keyword>
<dbReference type="Gene3D" id="3.20.170.30">
    <property type="match status" value="1"/>
</dbReference>
<protein>
    <recommendedName>
        <fullName evidence="5">Probable RNA 2'-phosphotransferase</fullName>
        <ecNumber evidence="5">2.7.1.-</ecNumber>
    </recommendedName>
</protein>
<dbReference type="AlphaFoldDB" id="A0A1X7IYZ7"/>
<evidence type="ECO:0000256" key="3">
    <source>
        <dbReference type="ARBA" id="ARBA00023027"/>
    </source>
</evidence>
<dbReference type="Pfam" id="PF01885">
    <property type="entry name" value="PTS_2-RNA"/>
    <property type="match status" value="1"/>
</dbReference>
<dbReference type="STRING" id="1852522.SAMN06295960_1024"/>
<dbReference type="HAMAP" id="MF_00299">
    <property type="entry name" value="KptA"/>
    <property type="match status" value="1"/>
</dbReference>
<dbReference type="Proteomes" id="UP000193834">
    <property type="component" value="Unassembled WGS sequence"/>
</dbReference>
<dbReference type="PANTHER" id="PTHR12684">
    <property type="entry name" value="PUTATIVE PHOSPHOTRANSFERASE"/>
    <property type="match status" value="1"/>
</dbReference>
<dbReference type="InterPro" id="IPR002745">
    <property type="entry name" value="Ptrans_KptA/Tpt1"/>
</dbReference>
<accession>A0A1X7IYZ7</accession>
<evidence type="ECO:0000256" key="5">
    <source>
        <dbReference type="HAMAP-Rule" id="MF_00299"/>
    </source>
</evidence>
<evidence type="ECO:0000256" key="1">
    <source>
        <dbReference type="ARBA" id="ARBA00009836"/>
    </source>
</evidence>
<dbReference type="RefSeq" id="WP_217809673.1">
    <property type="nucleotide sequence ID" value="NZ_FXAZ01000001.1"/>
</dbReference>
<name>A0A1X7IYZ7_9BACL</name>
<dbReference type="InterPro" id="IPR042081">
    <property type="entry name" value="RNA_2'-PTrans_C"/>
</dbReference>
<dbReference type="GO" id="GO:0003950">
    <property type="term" value="F:NAD+ poly-ADP-ribosyltransferase activity"/>
    <property type="evidence" value="ECO:0007669"/>
    <property type="project" value="InterPro"/>
</dbReference>
<evidence type="ECO:0000256" key="4">
    <source>
        <dbReference type="ARBA" id="ARBA00025212"/>
    </source>
</evidence>
<organism evidence="6 7">
    <name type="scientific">Paenibacillus aquistagni</name>
    <dbReference type="NCBI Taxonomy" id="1852522"/>
    <lineage>
        <taxon>Bacteria</taxon>
        <taxon>Bacillati</taxon>
        <taxon>Bacillota</taxon>
        <taxon>Bacilli</taxon>
        <taxon>Bacillales</taxon>
        <taxon>Paenibacillaceae</taxon>
        <taxon>Paenibacillus</taxon>
    </lineage>
</organism>
<dbReference type="InterPro" id="IPR042080">
    <property type="entry name" value="RNA_2'-PTrans_N"/>
</dbReference>
<reference evidence="6 7" key="1">
    <citation type="submission" date="2017-04" db="EMBL/GenBank/DDBJ databases">
        <authorList>
            <person name="Afonso C.L."/>
            <person name="Miller P.J."/>
            <person name="Scott M.A."/>
            <person name="Spackman E."/>
            <person name="Goraichik I."/>
            <person name="Dimitrov K.M."/>
            <person name="Suarez D.L."/>
            <person name="Swayne D.E."/>
        </authorList>
    </citation>
    <scope>NUCLEOTIDE SEQUENCE [LARGE SCALE GENOMIC DNA]</scope>
    <source>
        <strain evidence="6 7">11</strain>
    </source>
</reference>
<proteinExistence type="inferred from homology"/>
<keyword evidence="3 5" id="KW-0520">NAD</keyword>
<evidence type="ECO:0000313" key="7">
    <source>
        <dbReference type="Proteomes" id="UP000193834"/>
    </source>
</evidence>
<comment type="function">
    <text evidence="4 5">Removes the 2'-phosphate from RNA via an intermediate in which the phosphate is ADP-ribosylated by NAD followed by a presumed transesterification to release the RNA and generate ADP-ribose 1''-2''-cyclic phosphate (APPR&gt;P). May function as an ADP-ribosylase.</text>
</comment>